<dbReference type="EMBL" id="AP014945">
    <property type="protein sequence ID" value="BAU23799.1"/>
    <property type="molecule type" value="Genomic_DNA"/>
</dbReference>
<keyword evidence="1" id="KW-0472">Membrane</keyword>
<feature type="transmembrane region" description="Helical" evidence="1">
    <location>
        <begin position="73"/>
        <end position="95"/>
    </location>
</feature>
<dbReference type="STRING" id="1653476.THC_1434"/>
<accession>A0A0U5AIU6</accession>
<reference evidence="3" key="2">
    <citation type="journal article" date="2016" name="Int. J. Syst. Evol. Microbiol.">
        <title>Caldimicrobium thiodismutans sp. nov., a sulfur-disproportionating bacterium isolated from a hot spring.</title>
        <authorList>
            <person name="Kojima H."/>
            <person name="Umezawa K."/>
            <person name="Fukui M."/>
        </authorList>
    </citation>
    <scope>NUCLEOTIDE SEQUENCE [LARGE SCALE GENOMIC DNA]</scope>
    <source>
        <strain evidence="3">TF1</strain>
    </source>
</reference>
<evidence type="ECO:0000313" key="3">
    <source>
        <dbReference type="Proteomes" id="UP000068196"/>
    </source>
</evidence>
<protein>
    <submittedName>
        <fullName evidence="2">Uncharacterized protein</fullName>
    </submittedName>
</protein>
<keyword evidence="1" id="KW-0812">Transmembrane</keyword>
<feature type="transmembrane region" description="Helical" evidence="1">
    <location>
        <begin position="7"/>
        <end position="26"/>
    </location>
</feature>
<dbReference type="Proteomes" id="UP000068196">
    <property type="component" value="Chromosome"/>
</dbReference>
<reference evidence="2 3" key="1">
    <citation type="journal article" date="2016" name="Int. J. Syst. Evol. Microbiol.">
        <title>Caldimicrobium thiodismutans sp. nov., a sulfur-disproportionating bacterium isolated from a hot spring, and emended description of the genus Caldimicrobium.</title>
        <authorList>
            <person name="Kojima H."/>
            <person name="Umezawa K."/>
            <person name="Fukui M."/>
        </authorList>
    </citation>
    <scope>NUCLEOTIDE SEQUENCE [LARGE SCALE GENOMIC DNA]</scope>
    <source>
        <strain evidence="2 3">TF1</strain>
    </source>
</reference>
<feature type="transmembrane region" description="Helical" evidence="1">
    <location>
        <begin position="115"/>
        <end position="133"/>
    </location>
</feature>
<evidence type="ECO:0000313" key="2">
    <source>
        <dbReference type="EMBL" id="BAU23799.1"/>
    </source>
</evidence>
<keyword evidence="3" id="KW-1185">Reference proteome</keyword>
<dbReference type="KEGG" id="cthi:THC_1434"/>
<gene>
    <name evidence="2" type="ORF">THC_1434</name>
</gene>
<feature type="transmembrane region" description="Helical" evidence="1">
    <location>
        <begin position="46"/>
        <end position="66"/>
    </location>
</feature>
<name>A0A0U5AIU6_9BACT</name>
<evidence type="ECO:0000256" key="1">
    <source>
        <dbReference type="SAM" id="Phobius"/>
    </source>
</evidence>
<dbReference type="AlphaFoldDB" id="A0A0U5AIU6"/>
<sequence length="149" mass="17533">MLKDKTRLILYLILFFLSLDGFILHYRVHPFLVADELNPQIVYFKFSFFMANFFSLFDLIIVNILFLSRKTFILAYVLNGLISFYGIILMGHYAISKLVTGGFPFSFENLFIQSVFPHQLICFSDFFTGYLLFEQIKKTNKEVAYEKRG</sequence>
<keyword evidence="1" id="KW-1133">Transmembrane helix</keyword>
<organism evidence="2 3">
    <name type="scientific">Caldimicrobium thiodismutans</name>
    <dbReference type="NCBI Taxonomy" id="1653476"/>
    <lineage>
        <taxon>Bacteria</taxon>
        <taxon>Pseudomonadati</taxon>
        <taxon>Thermodesulfobacteriota</taxon>
        <taxon>Thermodesulfobacteria</taxon>
        <taxon>Thermodesulfobacteriales</taxon>
        <taxon>Thermodesulfobacteriaceae</taxon>
        <taxon>Caldimicrobium</taxon>
    </lineage>
</organism>
<proteinExistence type="predicted"/>